<keyword evidence="2" id="KW-1185">Reference proteome</keyword>
<reference evidence="1 2" key="1">
    <citation type="journal article" date="2018" name="Sci. Rep.">
        <title>Genomic signatures of local adaptation to the degree of environmental predictability in rotifers.</title>
        <authorList>
            <person name="Franch-Gras L."/>
            <person name="Hahn C."/>
            <person name="Garcia-Roger E.M."/>
            <person name="Carmona M.J."/>
            <person name="Serra M."/>
            <person name="Gomez A."/>
        </authorList>
    </citation>
    <scope>NUCLEOTIDE SEQUENCE [LARGE SCALE GENOMIC DNA]</scope>
    <source>
        <strain evidence="1">HYR1</strain>
    </source>
</reference>
<dbReference type="Proteomes" id="UP000276133">
    <property type="component" value="Unassembled WGS sequence"/>
</dbReference>
<name>A0A3M7SB44_BRAPC</name>
<evidence type="ECO:0000313" key="1">
    <source>
        <dbReference type="EMBL" id="RNA32788.1"/>
    </source>
</evidence>
<dbReference type="EMBL" id="REGN01001747">
    <property type="protein sequence ID" value="RNA32788.1"/>
    <property type="molecule type" value="Genomic_DNA"/>
</dbReference>
<comment type="caution">
    <text evidence="1">The sequence shown here is derived from an EMBL/GenBank/DDBJ whole genome shotgun (WGS) entry which is preliminary data.</text>
</comment>
<sequence>LSLQISTLKTHEPYPLHLVVAKHSLPKLFQAHSLTVDPPSKNRISFSPLAFPPSHVQLISGKLKSPQTTTASYILFSIIFLASFNESLTHSVTKPLLLGGLYMHPTNKLAASNQQTNQKTKSQILNTL</sequence>
<evidence type="ECO:0000313" key="2">
    <source>
        <dbReference type="Proteomes" id="UP000276133"/>
    </source>
</evidence>
<gene>
    <name evidence="1" type="ORF">BpHYR1_001983</name>
</gene>
<proteinExistence type="predicted"/>
<organism evidence="1 2">
    <name type="scientific">Brachionus plicatilis</name>
    <name type="common">Marine rotifer</name>
    <name type="synonym">Brachionus muelleri</name>
    <dbReference type="NCBI Taxonomy" id="10195"/>
    <lineage>
        <taxon>Eukaryota</taxon>
        <taxon>Metazoa</taxon>
        <taxon>Spiralia</taxon>
        <taxon>Gnathifera</taxon>
        <taxon>Rotifera</taxon>
        <taxon>Eurotatoria</taxon>
        <taxon>Monogononta</taxon>
        <taxon>Pseudotrocha</taxon>
        <taxon>Ploima</taxon>
        <taxon>Brachionidae</taxon>
        <taxon>Brachionus</taxon>
    </lineage>
</organism>
<protein>
    <submittedName>
        <fullName evidence="1">Uncharacterized protein</fullName>
    </submittedName>
</protein>
<dbReference type="AlphaFoldDB" id="A0A3M7SB44"/>
<feature type="non-terminal residue" evidence="1">
    <location>
        <position position="1"/>
    </location>
</feature>
<accession>A0A3M7SB44</accession>